<dbReference type="Proteomes" id="UP000245391">
    <property type="component" value="Unassembled WGS sequence"/>
</dbReference>
<feature type="signal peptide" evidence="1">
    <location>
        <begin position="1"/>
        <end position="21"/>
    </location>
</feature>
<organism evidence="2 3">
    <name type="scientific">Pedobacter paludis</name>
    <dbReference type="NCBI Taxonomy" id="2203212"/>
    <lineage>
        <taxon>Bacteria</taxon>
        <taxon>Pseudomonadati</taxon>
        <taxon>Bacteroidota</taxon>
        <taxon>Sphingobacteriia</taxon>
        <taxon>Sphingobacteriales</taxon>
        <taxon>Sphingobacteriaceae</taxon>
        <taxon>Pedobacter</taxon>
    </lineage>
</organism>
<evidence type="ECO:0000313" key="3">
    <source>
        <dbReference type="Proteomes" id="UP000245391"/>
    </source>
</evidence>
<dbReference type="EMBL" id="QGNY01000003">
    <property type="protein sequence ID" value="PWS32189.1"/>
    <property type="molecule type" value="Genomic_DNA"/>
</dbReference>
<comment type="caution">
    <text evidence="2">The sequence shown here is derived from an EMBL/GenBank/DDBJ whole genome shotgun (WGS) entry which is preliminary data.</text>
</comment>
<sequence>MKKTIIAVVMCIVLIAAPTQKSQAIVWVIVNAAVKKVVVAIDLQIQRQQNKVIWAQNLQKQIENALSKLKLDEITDWTKKQKEQYQKYFDELQKVRSWIAYYQRVKEVISKQKKLVREYQKAWTVVRNDKHFTPREIEHMGEVYLGILKESLENIDQITVVMTSMKTQMSDQKRLEIINHAADRIDFNYSDLRDFNNENALLSLQRSKDQSEIETIRNLYGIK</sequence>
<keyword evidence="1" id="KW-0732">Signal</keyword>
<dbReference type="OrthoDB" id="793529at2"/>
<proteinExistence type="predicted"/>
<name>A0A317F2X3_9SPHI</name>
<dbReference type="AlphaFoldDB" id="A0A317F2X3"/>
<dbReference type="RefSeq" id="WP_109929636.1">
    <property type="nucleotide sequence ID" value="NZ_QGNY01000003.1"/>
</dbReference>
<gene>
    <name evidence="2" type="ORF">DF947_10490</name>
</gene>
<evidence type="ECO:0000313" key="2">
    <source>
        <dbReference type="EMBL" id="PWS32189.1"/>
    </source>
</evidence>
<protein>
    <submittedName>
        <fullName evidence="2">Conjugal transfer protein TraI</fullName>
    </submittedName>
</protein>
<keyword evidence="3" id="KW-1185">Reference proteome</keyword>
<reference evidence="3" key="1">
    <citation type="submission" date="2018-05" db="EMBL/GenBank/DDBJ databases">
        <title>Pedobacter paludis sp. nov., isolated from wetland soil.</title>
        <authorList>
            <person name="Zhang Y."/>
        </authorList>
    </citation>
    <scope>NUCLEOTIDE SEQUENCE [LARGE SCALE GENOMIC DNA]</scope>
    <source>
        <strain evidence="3">R-8</strain>
    </source>
</reference>
<evidence type="ECO:0000256" key="1">
    <source>
        <dbReference type="SAM" id="SignalP"/>
    </source>
</evidence>
<feature type="chain" id="PRO_5016448059" evidence="1">
    <location>
        <begin position="22"/>
        <end position="223"/>
    </location>
</feature>
<accession>A0A317F2X3</accession>